<gene>
    <name evidence="2" type="ORF">BN13_2010003</name>
</gene>
<keyword evidence="3" id="KW-1185">Reference proteome</keyword>
<evidence type="ECO:0000313" key="3">
    <source>
        <dbReference type="Proteomes" id="UP000035720"/>
    </source>
</evidence>
<dbReference type="AlphaFoldDB" id="A0A077MD22"/>
<proteinExistence type="predicted"/>
<accession>A0A077MD22</accession>
<protein>
    <submittedName>
        <fullName evidence="2">Uncharacterized protein</fullName>
    </submittedName>
</protein>
<reference evidence="2 3" key="1">
    <citation type="journal article" date="2013" name="ISME J.">
        <title>A metabolic model for members of the genus Tetrasphaera involved in enhanced biological phosphorus removal.</title>
        <authorList>
            <person name="Kristiansen R."/>
            <person name="Nguyen H.T.T."/>
            <person name="Saunders A.M."/>
            <person name="Nielsen J.L."/>
            <person name="Wimmer R."/>
            <person name="Le V.Q."/>
            <person name="McIlroy S.J."/>
            <person name="Petrovski S."/>
            <person name="Seviour R.J."/>
            <person name="Calteau A."/>
            <person name="Nielsen K.L."/>
            <person name="Nielsen P.H."/>
        </authorList>
    </citation>
    <scope>NUCLEOTIDE SEQUENCE [LARGE SCALE GENOMIC DNA]</scope>
    <source>
        <strain evidence="2 3">Ben 74</strain>
    </source>
</reference>
<feature type="region of interest" description="Disordered" evidence="1">
    <location>
        <begin position="1"/>
        <end position="50"/>
    </location>
</feature>
<evidence type="ECO:0000313" key="2">
    <source>
        <dbReference type="EMBL" id="CCI52762.1"/>
    </source>
</evidence>
<comment type="caution">
    <text evidence="2">The sequence shown here is derived from an EMBL/GenBank/DDBJ whole genome shotgun (WGS) entry which is preliminary data.</text>
</comment>
<organism evidence="2 3">
    <name type="scientific">Nostocoides jenkinsii Ben 74</name>
    <dbReference type="NCBI Taxonomy" id="1193518"/>
    <lineage>
        <taxon>Bacteria</taxon>
        <taxon>Bacillati</taxon>
        <taxon>Actinomycetota</taxon>
        <taxon>Actinomycetes</taxon>
        <taxon>Micrococcales</taxon>
        <taxon>Intrasporangiaceae</taxon>
        <taxon>Nostocoides</taxon>
    </lineage>
</organism>
<name>A0A077MD22_9MICO</name>
<evidence type="ECO:0000256" key="1">
    <source>
        <dbReference type="SAM" id="MobiDB-lite"/>
    </source>
</evidence>
<sequence length="50" mass="5491">MIDQDADWAMTPAAIESDDWSMPTTSPAVARNDWTATPPPLDADDDWSLV</sequence>
<dbReference type="Proteomes" id="UP000035720">
    <property type="component" value="Unassembled WGS sequence"/>
</dbReference>
<dbReference type="EMBL" id="CAJC01000115">
    <property type="protein sequence ID" value="CCI52762.1"/>
    <property type="molecule type" value="Genomic_DNA"/>
</dbReference>